<evidence type="ECO:0000256" key="1">
    <source>
        <dbReference type="ARBA" id="ARBA00001968"/>
    </source>
</evidence>
<evidence type="ECO:0000259" key="8">
    <source>
        <dbReference type="Pfam" id="PF13359"/>
    </source>
</evidence>
<keyword evidence="4" id="KW-0540">Nuclease</keyword>
<keyword evidence="5" id="KW-0479">Metal-binding</keyword>
<dbReference type="Pfam" id="PF13359">
    <property type="entry name" value="DDE_Tnp_4"/>
    <property type="match status" value="1"/>
</dbReference>
<evidence type="ECO:0000256" key="2">
    <source>
        <dbReference type="ARBA" id="ARBA00004123"/>
    </source>
</evidence>
<dbReference type="InterPro" id="IPR045249">
    <property type="entry name" value="HARBI1-like"/>
</dbReference>
<dbReference type="GO" id="GO:0046872">
    <property type="term" value="F:metal ion binding"/>
    <property type="evidence" value="ECO:0007669"/>
    <property type="project" value="UniProtKB-KW"/>
</dbReference>
<evidence type="ECO:0000313" key="10">
    <source>
        <dbReference type="Proteomes" id="UP000507470"/>
    </source>
</evidence>
<evidence type="ECO:0000256" key="3">
    <source>
        <dbReference type="ARBA" id="ARBA00006958"/>
    </source>
</evidence>
<evidence type="ECO:0000256" key="7">
    <source>
        <dbReference type="ARBA" id="ARBA00023242"/>
    </source>
</evidence>
<organism evidence="9 10">
    <name type="scientific">Mytilus coruscus</name>
    <name type="common">Sea mussel</name>
    <dbReference type="NCBI Taxonomy" id="42192"/>
    <lineage>
        <taxon>Eukaryota</taxon>
        <taxon>Metazoa</taxon>
        <taxon>Spiralia</taxon>
        <taxon>Lophotrochozoa</taxon>
        <taxon>Mollusca</taxon>
        <taxon>Bivalvia</taxon>
        <taxon>Autobranchia</taxon>
        <taxon>Pteriomorphia</taxon>
        <taxon>Mytilida</taxon>
        <taxon>Mytiloidea</taxon>
        <taxon>Mytilidae</taxon>
        <taxon>Mytilinae</taxon>
        <taxon>Mytilus</taxon>
    </lineage>
</organism>
<dbReference type="PANTHER" id="PTHR22930">
    <property type="match status" value="1"/>
</dbReference>
<comment type="subcellular location">
    <subcellularLocation>
        <location evidence="2">Nucleus</location>
    </subcellularLocation>
</comment>
<keyword evidence="10" id="KW-1185">Reference proteome</keyword>
<protein>
    <recommendedName>
        <fullName evidence="8">DDE Tnp4 domain-containing protein</fullName>
    </recommendedName>
</protein>
<dbReference type="GO" id="GO:0016787">
    <property type="term" value="F:hydrolase activity"/>
    <property type="evidence" value="ECO:0007669"/>
    <property type="project" value="UniProtKB-KW"/>
</dbReference>
<dbReference type="PANTHER" id="PTHR22930:SF85">
    <property type="entry name" value="GH03217P-RELATED"/>
    <property type="match status" value="1"/>
</dbReference>
<evidence type="ECO:0000256" key="6">
    <source>
        <dbReference type="ARBA" id="ARBA00022801"/>
    </source>
</evidence>
<comment type="similarity">
    <text evidence="3">Belongs to the HARBI1 family.</text>
</comment>
<dbReference type="AlphaFoldDB" id="A0A6J8DQ94"/>
<reference evidence="9 10" key="1">
    <citation type="submission" date="2020-06" db="EMBL/GenBank/DDBJ databases">
        <authorList>
            <person name="Li R."/>
            <person name="Bekaert M."/>
        </authorList>
    </citation>
    <scope>NUCLEOTIDE SEQUENCE [LARGE SCALE GENOMIC DNA]</scope>
    <source>
        <strain evidence="10">wild</strain>
    </source>
</reference>
<dbReference type="InterPro" id="IPR027806">
    <property type="entry name" value="HARBI1_dom"/>
</dbReference>
<keyword evidence="6" id="KW-0378">Hydrolase</keyword>
<comment type="cofactor">
    <cofactor evidence="1">
        <name>a divalent metal cation</name>
        <dbReference type="ChEBI" id="CHEBI:60240"/>
    </cofactor>
</comment>
<name>A0A6J8DQ94_MYTCO</name>
<feature type="domain" description="DDE Tnp4" evidence="8">
    <location>
        <begin position="2"/>
        <end position="115"/>
    </location>
</feature>
<evidence type="ECO:0000256" key="4">
    <source>
        <dbReference type="ARBA" id="ARBA00022722"/>
    </source>
</evidence>
<dbReference type="OrthoDB" id="6156560at2759"/>
<dbReference type="EMBL" id="CACVKT020007742">
    <property type="protein sequence ID" value="CAC5410216.1"/>
    <property type="molecule type" value="Genomic_DNA"/>
</dbReference>
<dbReference type="GO" id="GO:0005634">
    <property type="term" value="C:nucleus"/>
    <property type="evidence" value="ECO:0007669"/>
    <property type="project" value="UniProtKB-SubCell"/>
</dbReference>
<proteinExistence type="inferred from homology"/>
<gene>
    <name evidence="9" type="ORF">MCOR_43419</name>
</gene>
<sequence>MTCHVFTDYPGSCHDARVLRQSDLWEHAFEFCGMANHIIGDGAYPVRKWLLTPYRDNGQLTQQQKKFNHYLSVNRVVIERAFGLLKGRFRRLLYLDTSEIETAVNVIMTSCILHNICLLNNDDITEFIEQDGNAFGNGRQFFAFGNNAEGFLKRDLIARNLL</sequence>
<dbReference type="Proteomes" id="UP000507470">
    <property type="component" value="Unassembled WGS sequence"/>
</dbReference>
<evidence type="ECO:0000313" key="9">
    <source>
        <dbReference type="EMBL" id="CAC5410216.1"/>
    </source>
</evidence>
<dbReference type="GO" id="GO:0004518">
    <property type="term" value="F:nuclease activity"/>
    <property type="evidence" value="ECO:0007669"/>
    <property type="project" value="UniProtKB-KW"/>
</dbReference>
<accession>A0A6J8DQ94</accession>
<keyword evidence="7" id="KW-0539">Nucleus</keyword>
<evidence type="ECO:0000256" key="5">
    <source>
        <dbReference type="ARBA" id="ARBA00022723"/>
    </source>
</evidence>